<gene>
    <name evidence="1" type="primary">fapA</name>
    <name evidence="1" type="ORF">EJ065_6069</name>
</gene>
<reference evidence="1 2" key="1">
    <citation type="submission" date="2018-12" db="EMBL/GenBank/DDBJ databases">
        <title>Complete Genome Sequence of the Corallopyronin A producing Myxobacterium Corallococcus coralloides B035.</title>
        <authorList>
            <person name="Bouhired S.M."/>
            <person name="Rupp O."/>
            <person name="Blom J."/>
            <person name="Schaeberle T.F."/>
            <person name="Kehraus S."/>
            <person name="Schiefer A."/>
            <person name="Pfarr K."/>
            <person name="Goesmann A."/>
            <person name="Hoerauf A."/>
            <person name="Koenig G.M."/>
        </authorList>
    </citation>
    <scope>NUCLEOTIDE SEQUENCE [LARGE SCALE GENOMIC DNA]</scope>
    <source>
        <strain evidence="1 2">B035</strain>
    </source>
</reference>
<protein>
    <submittedName>
        <fullName evidence="1">FruA-associating protein, FapA</fullName>
    </submittedName>
</protein>
<accession>A0A410S0I6</accession>
<proteinExistence type="predicted"/>
<organism evidence="1 2">
    <name type="scientific">Corallococcus coralloides</name>
    <name type="common">Myxococcus coralloides</name>
    <dbReference type="NCBI Taxonomy" id="184914"/>
    <lineage>
        <taxon>Bacteria</taxon>
        <taxon>Pseudomonadati</taxon>
        <taxon>Myxococcota</taxon>
        <taxon>Myxococcia</taxon>
        <taxon>Myxococcales</taxon>
        <taxon>Cystobacterineae</taxon>
        <taxon>Myxococcaceae</taxon>
        <taxon>Corallococcus</taxon>
    </lineage>
</organism>
<dbReference type="AlphaFoldDB" id="A0A410S0I6"/>
<sequence length="99" mass="11229">MATIRSMNVMPESEKDGEMVELHPTSLDLNQVEPTPQVVNWLRMRASQWLTTAQQDFNAALFARDGSEASFDRYADARSELDSAEAWALRVSEFVAHVR</sequence>
<dbReference type="EMBL" id="CP034669">
    <property type="protein sequence ID" value="QAT87598.1"/>
    <property type="molecule type" value="Genomic_DNA"/>
</dbReference>
<evidence type="ECO:0000313" key="2">
    <source>
        <dbReference type="Proteomes" id="UP000288758"/>
    </source>
</evidence>
<dbReference type="Proteomes" id="UP000288758">
    <property type="component" value="Chromosome"/>
</dbReference>
<name>A0A410S0I6_CORCK</name>
<evidence type="ECO:0000313" key="1">
    <source>
        <dbReference type="EMBL" id="QAT87598.1"/>
    </source>
</evidence>